<evidence type="ECO:0000256" key="4">
    <source>
        <dbReference type="ARBA" id="ARBA00011245"/>
    </source>
</evidence>
<sequence>MKKSVSRQTVCVIRKDNQILLAKKTRKLGKGFWNGPGGKVEVGESLEACAIRETQEESGLEIKNLITVGVITFEFKDKSQSVLLHIFLVDDFAGEVVETDQMEEWKWFDVDKLPFQDMWADDELWLPKVLEGKKIMGKIVFDHPSTKENVGKIIESNLENVTELIQEKNSELKPQIKIK</sequence>
<dbReference type="GO" id="GO:0003723">
    <property type="term" value="F:RNA binding"/>
    <property type="evidence" value="ECO:0007669"/>
    <property type="project" value="UniProtKB-KW"/>
</dbReference>
<comment type="caution">
    <text evidence="27">The sequence shown here is derived from an EMBL/GenBank/DDBJ whole genome shotgun (WGS) entry which is preliminary data.</text>
</comment>
<dbReference type="PROSITE" id="PS51462">
    <property type="entry name" value="NUDIX"/>
    <property type="match status" value="1"/>
</dbReference>
<dbReference type="PROSITE" id="PS00893">
    <property type="entry name" value="NUDIX_BOX"/>
    <property type="match status" value="1"/>
</dbReference>
<evidence type="ECO:0000259" key="26">
    <source>
        <dbReference type="PROSITE" id="PS51462"/>
    </source>
</evidence>
<evidence type="ECO:0000256" key="3">
    <source>
        <dbReference type="ARBA" id="ARBA00005582"/>
    </source>
</evidence>
<dbReference type="InterPro" id="IPR015797">
    <property type="entry name" value="NUDIX_hydrolase-like_dom_sf"/>
</dbReference>
<evidence type="ECO:0000313" key="28">
    <source>
        <dbReference type="Proteomes" id="UP000177693"/>
    </source>
</evidence>
<evidence type="ECO:0000256" key="16">
    <source>
        <dbReference type="ARBA" id="ARBA00029673"/>
    </source>
</evidence>
<evidence type="ECO:0000256" key="19">
    <source>
        <dbReference type="ARBA" id="ARBA00031927"/>
    </source>
</evidence>
<dbReference type="GO" id="GO:0008413">
    <property type="term" value="F:8-oxo-7,8-dihydroguanosine triphosphate pyrophosphatase activity"/>
    <property type="evidence" value="ECO:0007669"/>
    <property type="project" value="InterPro"/>
</dbReference>
<dbReference type="Proteomes" id="UP000177693">
    <property type="component" value="Unassembled WGS sequence"/>
</dbReference>
<evidence type="ECO:0000256" key="13">
    <source>
        <dbReference type="ARBA" id="ARBA00024596"/>
    </source>
</evidence>
<dbReference type="GO" id="GO:0042262">
    <property type="term" value="P:DNA protection"/>
    <property type="evidence" value="ECO:0007669"/>
    <property type="project" value="InterPro"/>
</dbReference>
<dbReference type="EMBL" id="MFVL01000013">
    <property type="protein sequence ID" value="OGJ01700.1"/>
    <property type="molecule type" value="Genomic_DNA"/>
</dbReference>
<comment type="subcellular location">
    <subcellularLocation>
        <location evidence="2">Cytoplasm</location>
    </subcellularLocation>
</comment>
<dbReference type="PANTHER" id="PTHR43758:SF2">
    <property type="entry name" value="OXIDIZED PURINE NUCLEOSIDE TRIPHOSPHATE HYDROLASE"/>
    <property type="match status" value="1"/>
</dbReference>
<dbReference type="EC" id="3.6.1.56" evidence="14"/>
<evidence type="ECO:0000256" key="25">
    <source>
        <dbReference type="RuleBase" id="RU003476"/>
    </source>
</evidence>
<comment type="subunit">
    <text evidence="4">Monomer.</text>
</comment>
<comment type="catalytic activity">
    <reaction evidence="21">
        <text>N(6)-methyl-ATP + H2O = N(6)-methyl-AMP + diphosphate + H(+)</text>
        <dbReference type="Rhea" id="RHEA:67608"/>
        <dbReference type="ChEBI" id="CHEBI:15377"/>
        <dbReference type="ChEBI" id="CHEBI:15378"/>
        <dbReference type="ChEBI" id="CHEBI:33019"/>
        <dbReference type="ChEBI" id="CHEBI:144842"/>
        <dbReference type="ChEBI" id="CHEBI:172873"/>
    </reaction>
    <physiologicalReaction direction="left-to-right" evidence="21">
        <dbReference type="Rhea" id="RHEA:67609"/>
    </physiologicalReaction>
</comment>
<comment type="similarity">
    <text evidence="3 25">Belongs to the Nudix hydrolase family.</text>
</comment>
<dbReference type="InterPro" id="IPR020476">
    <property type="entry name" value="Nudix_hydrolase"/>
</dbReference>
<reference evidence="27 28" key="1">
    <citation type="journal article" date="2016" name="Nat. Commun.">
        <title>Thousands of microbial genomes shed light on interconnected biogeochemical processes in an aquifer system.</title>
        <authorList>
            <person name="Anantharaman K."/>
            <person name="Brown C.T."/>
            <person name="Hug L.A."/>
            <person name="Sharon I."/>
            <person name="Castelle C.J."/>
            <person name="Probst A.J."/>
            <person name="Thomas B.C."/>
            <person name="Singh A."/>
            <person name="Wilkins M.J."/>
            <person name="Karaoz U."/>
            <person name="Brodie E.L."/>
            <person name="Williams K.H."/>
            <person name="Hubbard S.S."/>
            <person name="Banfield J.F."/>
        </authorList>
    </citation>
    <scope>NUCLEOTIDE SEQUENCE [LARGE SCALE GENOMIC DNA]</scope>
</reference>
<keyword evidence="5" id="KW-0963">Cytoplasm</keyword>
<proteinExistence type="inferred from homology"/>
<comment type="cofactor">
    <cofactor evidence="1">
        <name>Mg(2+)</name>
        <dbReference type="ChEBI" id="CHEBI:18420"/>
    </cofactor>
</comment>
<evidence type="ECO:0000256" key="15">
    <source>
        <dbReference type="ARBA" id="ARBA00026218"/>
    </source>
</evidence>
<dbReference type="Pfam" id="PF00293">
    <property type="entry name" value="NUDIX"/>
    <property type="match status" value="1"/>
</dbReference>
<feature type="domain" description="Nudix hydrolase" evidence="26">
    <location>
        <begin position="4"/>
        <end position="131"/>
    </location>
</feature>
<dbReference type="PRINTS" id="PR00502">
    <property type="entry name" value="NUDIXFAMILY"/>
</dbReference>
<dbReference type="InterPro" id="IPR000086">
    <property type="entry name" value="NUDIX_hydrolase_dom"/>
</dbReference>
<keyword evidence="8" id="KW-0460">Magnesium</keyword>
<accession>A0A1F6Y5N4</accession>
<evidence type="ECO:0000256" key="7">
    <source>
        <dbReference type="ARBA" id="ARBA00022801"/>
    </source>
</evidence>
<evidence type="ECO:0000256" key="23">
    <source>
        <dbReference type="ARBA" id="ARBA00049032"/>
    </source>
</evidence>
<comment type="catalytic activity">
    <reaction evidence="12">
        <text>8-oxo-dGTP + H2O = 8-oxo-dGMP + diphosphate + H(+)</text>
        <dbReference type="Rhea" id="RHEA:31575"/>
        <dbReference type="ChEBI" id="CHEBI:15377"/>
        <dbReference type="ChEBI" id="CHEBI:15378"/>
        <dbReference type="ChEBI" id="CHEBI:33019"/>
        <dbReference type="ChEBI" id="CHEBI:63224"/>
        <dbReference type="ChEBI" id="CHEBI:77896"/>
    </reaction>
    <physiologicalReaction direction="left-to-right" evidence="12">
        <dbReference type="Rhea" id="RHEA:31576"/>
    </physiologicalReaction>
</comment>
<comment type="catalytic activity">
    <reaction evidence="23">
        <text>N(6)-methyl-dATP + H2O = N(6)-methyl-dAMP + diphosphate + H(+)</text>
        <dbReference type="Rhea" id="RHEA:67604"/>
        <dbReference type="ChEBI" id="CHEBI:15377"/>
        <dbReference type="ChEBI" id="CHEBI:15378"/>
        <dbReference type="ChEBI" id="CHEBI:33019"/>
        <dbReference type="ChEBI" id="CHEBI:169976"/>
        <dbReference type="ChEBI" id="CHEBI:172872"/>
    </reaction>
    <physiologicalReaction direction="left-to-right" evidence="23">
        <dbReference type="Rhea" id="RHEA:67605"/>
    </physiologicalReaction>
</comment>
<dbReference type="InterPro" id="IPR003563">
    <property type="entry name" value="8ODP"/>
</dbReference>
<evidence type="ECO:0000313" key="27">
    <source>
        <dbReference type="EMBL" id="OGJ01700.1"/>
    </source>
</evidence>
<dbReference type="Gene3D" id="3.90.79.10">
    <property type="entry name" value="Nucleoside Triphosphate Pyrophosphohydrolase"/>
    <property type="match status" value="1"/>
</dbReference>
<evidence type="ECO:0000256" key="20">
    <source>
        <dbReference type="ARBA" id="ARBA00032071"/>
    </source>
</evidence>
<keyword evidence="7 25" id="KW-0378">Hydrolase</keyword>
<gene>
    <name evidence="27" type="ORF">A3I23_00310</name>
</gene>
<evidence type="ECO:0000256" key="5">
    <source>
        <dbReference type="ARBA" id="ARBA00022490"/>
    </source>
</evidence>
<evidence type="ECO:0000256" key="9">
    <source>
        <dbReference type="ARBA" id="ARBA00022884"/>
    </source>
</evidence>
<evidence type="ECO:0000256" key="18">
    <source>
        <dbReference type="ARBA" id="ARBA00030682"/>
    </source>
</evidence>
<dbReference type="PANTHER" id="PTHR43758">
    <property type="entry name" value="7,8-DIHYDRO-8-OXOGUANINE TRIPHOSPHATASE"/>
    <property type="match status" value="1"/>
</dbReference>
<comment type="catalytic activity">
    <reaction evidence="11">
        <text>2-oxo-dATP + H2O = 2-oxo-dAMP + diphosphate + H(+)</text>
        <dbReference type="Rhea" id="RHEA:31583"/>
        <dbReference type="ChEBI" id="CHEBI:15377"/>
        <dbReference type="ChEBI" id="CHEBI:15378"/>
        <dbReference type="ChEBI" id="CHEBI:33019"/>
        <dbReference type="ChEBI" id="CHEBI:63212"/>
        <dbReference type="ChEBI" id="CHEBI:77897"/>
        <dbReference type="EC" id="3.6.1.56"/>
    </reaction>
    <physiologicalReaction direction="left-to-right" evidence="11">
        <dbReference type="Rhea" id="RHEA:31584"/>
    </physiologicalReaction>
</comment>
<dbReference type="GO" id="GO:0008828">
    <property type="term" value="F:dATP diphosphatase activity"/>
    <property type="evidence" value="ECO:0007669"/>
    <property type="project" value="UniProtKB-EC"/>
</dbReference>
<dbReference type="AlphaFoldDB" id="A0A1F6Y5N4"/>
<dbReference type="SUPFAM" id="SSF55811">
    <property type="entry name" value="Nudix"/>
    <property type="match status" value="1"/>
</dbReference>
<dbReference type="PRINTS" id="PR01403">
    <property type="entry name" value="8OXTPHPHTASE"/>
</dbReference>
<comment type="function">
    <text evidence="24">Oxidized purine nucleoside triphosphate hydrolase which is a prominent sanitizer of the oxidized nucleotide pool. Catalyzes the hydrolysis of 2-oxo-dATP (2-hydroxy-dATP) into 2-oxo-dAMP. Also has a significant hydrolase activity toward 2-oxo-ATP, 8-oxo-dGTP and 8-oxo-dATP. Through the hydrolysis of oxidized purine nucleoside triphosphates, prevents their incorporation into DNA and the subsequent transversions A:T to C:G and G:C to T:A. Also catalyzes the hydrolysis of methylated purine nucleoside triphosphate preventing their integration into DNA. Through this antimutagenic activity protects cells from oxidative stress.</text>
</comment>
<organism evidence="27 28">
    <name type="scientific">Candidatus Nomurabacteria bacterium RIFCSPLOWO2_02_FULL_40_67</name>
    <dbReference type="NCBI Taxonomy" id="1801787"/>
    <lineage>
        <taxon>Bacteria</taxon>
        <taxon>Candidatus Nomuraibacteriota</taxon>
    </lineage>
</organism>
<evidence type="ECO:0000256" key="12">
    <source>
        <dbReference type="ARBA" id="ARBA00024486"/>
    </source>
</evidence>
<evidence type="ECO:0000256" key="8">
    <source>
        <dbReference type="ARBA" id="ARBA00022842"/>
    </source>
</evidence>
<evidence type="ECO:0000256" key="21">
    <source>
        <dbReference type="ARBA" id="ARBA00048002"/>
    </source>
</evidence>
<dbReference type="InterPro" id="IPR020084">
    <property type="entry name" value="NUDIX_hydrolase_CS"/>
</dbReference>
<comment type="catalytic activity">
    <reaction evidence="22">
        <text>O(6)-methyl-dGTP + H2O = O(6)-methyl-dGMP + diphosphate + H(+)</text>
        <dbReference type="Rhea" id="RHEA:67600"/>
        <dbReference type="ChEBI" id="CHEBI:15377"/>
        <dbReference type="ChEBI" id="CHEBI:15378"/>
        <dbReference type="ChEBI" id="CHEBI:33019"/>
        <dbReference type="ChEBI" id="CHEBI:169974"/>
        <dbReference type="ChEBI" id="CHEBI:169975"/>
    </reaction>
    <physiologicalReaction direction="left-to-right" evidence="22">
        <dbReference type="Rhea" id="RHEA:67601"/>
    </physiologicalReaction>
</comment>
<evidence type="ECO:0000256" key="10">
    <source>
        <dbReference type="ARBA" id="ARBA00024448"/>
    </source>
</evidence>
<evidence type="ECO:0000256" key="24">
    <source>
        <dbReference type="ARBA" id="ARBA00053094"/>
    </source>
</evidence>
<evidence type="ECO:0000256" key="22">
    <source>
        <dbReference type="ARBA" id="ARBA00048894"/>
    </source>
</evidence>
<evidence type="ECO:0000256" key="17">
    <source>
        <dbReference type="ARBA" id="ARBA00030634"/>
    </source>
</evidence>
<comment type="catalytic activity">
    <reaction evidence="10">
        <text>8-oxo-dATP + H2O = 8-oxo-dAMP + diphosphate + H(+)</text>
        <dbReference type="Rhea" id="RHEA:65396"/>
        <dbReference type="ChEBI" id="CHEBI:15377"/>
        <dbReference type="ChEBI" id="CHEBI:15378"/>
        <dbReference type="ChEBI" id="CHEBI:33019"/>
        <dbReference type="ChEBI" id="CHEBI:71361"/>
        <dbReference type="ChEBI" id="CHEBI:172871"/>
    </reaction>
    <physiologicalReaction direction="left-to-right" evidence="10">
        <dbReference type="Rhea" id="RHEA:65397"/>
    </physiologicalReaction>
</comment>
<dbReference type="CDD" id="cd03427">
    <property type="entry name" value="NUDIX_MTH1_Nudt1"/>
    <property type="match status" value="1"/>
</dbReference>
<keyword evidence="9" id="KW-0694">RNA-binding</keyword>
<evidence type="ECO:0000256" key="14">
    <source>
        <dbReference type="ARBA" id="ARBA00026103"/>
    </source>
</evidence>
<name>A0A1F6Y5N4_9BACT</name>
<evidence type="ECO:0000256" key="2">
    <source>
        <dbReference type="ARBA" id="ARBA00004496"/>
    </source>
</evidence>
<evidence type="ECO:0000256" key="6">
    <source>
        <dbReference type="ARBA" id="ARBA00022723"/>
    </source>
</evidence>
<dbReference type="GO" id="GO:0005737">
    <property type="term" value="C:cytoplasm"/>
    <property type="evidence" value="ECO:0007669"/>
    <property type="project" value="UniProtKB-SubCell"/>
</dbReference>
<protein>
    <recommendedName>
        <fullName evidence="15">Oxidized purine nucleoside triphosphate hydrolase</fullName>
        <ecNumber evidence="14">3.6.1.56</ecNumber>
    </recommendedName>
    <alternativeName>
        <fullName evidence="19">2-hydroxy-dATP diphosphatase</fullName>
    </alternativeName>
    <alternativeName>
        <fullName evidence="18">7,8-dihydro-8-oxoguanine triphosphatase</fullName>
    </alternativeName>
    <alternativeName>
        <fullName evidence="17">8-oxo-dGTPase</fullName>
    </alternativeName>
    <alternativeName>
        <fullName evidence="20">Methylated purine nucleoside triphosphate hydrolase</fullName>
    </alternativeName>
    <alternativeName>
        <fullName evidence="16">Nucleoside diphosphate-linked moiety X motif 1</fullName>
    </alternativeName>
</protein>
<evidence type="ECO:0000256" key="1">
    <source>
        <dbReference type="ARBA" id="ARBA00001946"/>
    </source>
</evidence>
<evidence type="ECO:0000256" key="11">
    <source>
        <dbReference type="ARBA" id="ARBA00024459"/>
    </source>
</evidence>
<dbReference type="GO" id="GO:0046872">
    <property type="term" value="F:metal ion binding"/>
    <property type="evidence" value="ECO:0007669"/>
    <property type="project" value="UniProtKB-KW"/>
</dbReference>
<keyword evidence="6" id="KW-0479">Metal-binding</keyword>
<comment type="catalytic activity">
    <reaction evidence="13">
        <text>2-oxo-ATP + H2O = 2-oxo-AMP + diphosphate + H(+)</text>
        <dbReference type="Rhea" id="RHEA:67392"/>
        <dbReference type="ChEBI" id="CHEBI:15377"/>
        <dbReference type="ChEBI" id="CHEBI:15378"/>
        <dbReference type="ChEBI" id="CHEBI:33019"/>
        <dbReference type="ChEBI" id="CHEBI:71395"/>
        <dbReference type="ChEBI" id="CHEBI:172878"/>
    </reaction>
    <physiologicalReaction direction="left-to-right" evidence="13">
        <dbReference type="Rhea" id="RHEA:67393"/>
    </physiologicalReaction>
</comment>